<dbReference type="Pfam" id="PF00589">
    <property type="entry name" value="Phage_integrase"/>
    <property type="match status" value="1"/>
</dbReference>
<dbReference type="Gene3D" id="1.10.443.10">
    <property type="entry name" value="Intergrase catalytic core"/>
    <property type="match status" value="1"/>
</dbReference>
<dbReference type="Gene3D" id="1.10.150.130">
    <property type="match status" value="1"/>
</dbReference>
<accession>A0A1V9EYS2</accession>
<sequence>MKIYLLKRKGRLSQENEKKGKSRKISLYLAYHYGAGQKREYEFLDLYLYEKPKNRLEKDHNKDTLQLAETIKAQKVIDAQTTAHGFVSSVRSKVGFLAYFKKLTEKRFDSGGNHGNWLSTYQHLHDFREGKDIAIENIDDRFLESFKEYLLTCKTRKGKGSGKLNQNSVLSYFNKVRAALREAYQGRMIKENPATRVKSVKSAETHRQFLTLEELQRLARTDCELPILKKAFLFSALTGLRFSDVKALRWENIKHSETDGWSLQFTQKKTKGAEILPVSEQAIKMLGEKGNPEIEIFDSLDYSAWNNLKLREWVIEAGITKKITFHCARHSFATLQLSMNTDIYTVSKLLGHRHLKTTEIYAKVIDKKKIEAASKMPQLI</sequence>
<dbReference type="SUPFAM" id="SSF56349">
    <property type="entry name" value="DNA breaking-rejoining enzymes"/>
    <property type="match status" value="1"/>
</dbReference>
<dbReference type="InterPro" id="IPR025269">
    <property type="entry name" value="SAM-like_dom"/>
</dbReference>
<evidence type="ECO:0000256" key="3">
    <source>
        <dbReference type="ARBA" id="ARBA00023172"/>
    </source>
</evidence>
<protein>
    <submittedName>
        <fullName evidence="5">Transposase</fullName>
    </submittedName>
</protein>
<dbReference type="InterPro" id="IPR010998">
    <property type="entry name" value="Integrase_recombinase_N"/>
</dbReference>
<dbReference type="OrthoDB" id="9806835at2"/>
<evidence type="ECO:0000256" key="2">
    <source>
        <dbReference type="ARBA" id="ARBA00023125"/>
    </source>
</evidence>
<dbReference type="InterPro" id="IPR050090">
    <property type="entry name" value="Tyrosine_recombinase_XerCD"/>
</dbReference>
<evidence type="ECO:0000313" key="6">
    <source>
        <dbReference type="Proteomes" id="UP000192610"/>
    </source>
</evidence>
<gene>
    <name evidence="5" type="ORF">A4H97_04640</name>
</gene>
<name>A0A1V9EYS2_9BACT</name>
<comment type="similarity">
    <text evidence="1">Belongs to the 'phage' integrase family.</text>
</comment>
<dbReference type="EMBL" id="LVXG01000012">
    <property type="protein sequence ID" value="OQP51104.1"/>
    <property type="molecule type" value="Genomic_DNA"/>
</dbReference>
<dbReference type="CDD" id="cd01185">
    <property type="entry name" value="INTN1_C_like"/>
    <property type="match status" value="1"/>
</dbReference>
<keyword evidence="6" id="KW-1185">Reference proteome</keyword>
<dbReference type="GO" id="GO:0003677">
    <property type="term" value="F:DNA binding"/>
    <property type="evidence" value="ECO:0007669"/>
    <property type="project" value="UniProtKB-KW"/>
</dbReference>
<dbReference type="Proteomes" id="UP000192610">
    <property type="component" value="Unassembled WGS sequence"/>
</dbReference>
<dbReference type="InterPro" id="IPR013762">
    <property type="entry name" value="Integrase-like_cat_sf"/>
</dbReference>
<dbReference type="PANTHER" id="PTHR30349">
    <property type="entry name" value="PHAGE INTEGRASE-RELATED"/>
    <property type="match status" value="1"/>
</dbReference>
<dbReference type="Pfam" id="PF17293">
    <property type="entry name" value="Arm-DNA-bind_5"/>
    <property type="match status" value="1"/>
</dbReference>
<dbReference type="STRING" id="354355.SAMN05660816_00003"/>
<dbReference type="Pfam" id="PF13102">
    <property type="entry name" value="Phage_int_SAM_5"/>
    <property type="match status" value="1"/>
</dbReference>
<dbReference type="InterPro" id="IPR035386">
    <property type="entry name" value="Arm-DNA-bind_5"/>
</dbReference>
<feature type="domain" description="Tyr recombinase" evidence="4">
    <location>
        <begin position="205"/>
        <end position="375"/>
    </location>
</feature>
<proteinExistence type="inferred from homology"/>
<keyword evidence="2" id="KW-0238">DNA-binding</keyword>
<dbReference type="GO" id="GO:0015074">
    <property type="term" value="P:DNA integration"/>
    <property type="evidence" value="ECO:0007669"/>
    <property type="project" value="InterPro"/>
</dbReference>
<dbReference type="GO" id="GO:0006310">
    <property type="term" value="P:DNA recombination"/>
    <property type="evidence" value="ECO:0007669"/>
    <property type="project" value="UniProtKB-KW"/>
</dbReference>
<dbReference type="RefSeq" id="WP_081199829.1">
    <property type="nucleotide sequence ID" value="NZ_FOCZ01000001.1"/>
</dbReference>
<organism evidence="5 6">
    <name type="scientific">Niastella yeongjuensis</name>
    <dbReference type="NCBI Taxonomy" id="354355"/>
    <lineage>
        <taxon>Bacteria</taxon>
        <taxon>Pseudomonadati</taxon>
        <taxon>Bacteroidota</taxon>
        <taxon>Chitinophagia</taxon>
        <taxon>Chitinophagales</taxon>
        <taxon>Chitinophagaceae</taxon>
        <taxon>Niastella</taxon>
    </lineage>
</organism>
<evidence type="ECO:0000256" key="1">
    <source>
        <dbReference type="ARBA" id="ARBA00008857"/>
    </source>
</evidence>
<dbReference type="PROSITE" id="PS51898">
    <property type="entry name" value="TYR_RECOMBINASE"/>
    <property type="match status" value="1"/>
</dbReference>
<evidence type="ECO:0000313" key="5">
    <source>
        <dbReference type="EMBL" id="OQP51104.1"/>
    </source>
</evidence>
<comment type="caution">
    <text evidence="5">The sequence shown here is derived from an EMBL/GenBank/DDBJ whole genome shotgun (WGS) entry which is preliminary data.</text>
</comment>
<keyword evidence="3" id="KW-0233">DNA recombination</keyword>
<reference evidence="6" key="1">
    <citation type="submission" date="2016-04" db="EMBL/GenBank/DDBJ databases">
        <authorList>
            <person name="Chen L."/>
            <person name="Zhuang W."/>
            <person name="Wang G."/>
        </authorList>
    </citation>
    <scope>NUCLEOTIDE SEQUENCE [LARGE SCALE GENOMIC DNA]</scope>
    <source>
        <strain evidence="6">17621</strain>
    </source>
</reference>
<evidence type="ECO:0000259" key="4">
    <source>
        <dbReference type="PROSITE" id="PS51898"/>
    </source>
</evidence>
<dbReference type="InterPro" id="IPR011010">
    <property type="entry name" value="DNA_brk_join_enz"/>
</dbReference>
<dbReference type="AlphaFoldDB" id="A0A1V9EYS2"/>
<dbReference type="InterPro" id="IPR002104">
    <property type="entry name" value="Integrase_catalytic"/>
</dbReference>
<dbReference type="PANTHER" id="PTHR30349:SF64">
    <property type="entry name" value="PROPHAGE INTEGRASE INTD-RELATED"/>
    <property type="match status" value="1"/>
</dbReference>